<gene>
    <name evidence="6" type="ORF">ATNIH1004_009547</name>
</gene>
<evidence type="ECO:0000256" key="4">
    <source>
        <dbReference type="ARBA" id="ARBA00023136"/>
    </source>
</evidence>
<feature type="transmembrane region" description="Helical" evidence="5">
    <location>
        <begin position="114"/>
        <end position="138"/>
    </location>
</feature>
<evidence type="ECO:0000313" key="7">
    <source>
        <dbReference type="Proteomes" id="UP000324241"/>
    </source>
</evidence>
<dbReference type="Pfam" id="PF04479">
    <property type="entry name" value="RTA1"/>
    <property type="match status" value="1"/>
</dbReference>
<evidence type="ECO:0008006" key="8">
    <source>
        <dbReference type="Google" id="ProtNLM"/>
    </source>
</evidence>
<reference evidence="6 7" key="1">
    <citation type="submission" date="2019-08" db="EMBL/GenBank/DDBJ databases">
        <title>The genome sequence of a newly discovered highly antifungal drug resistant Aspergillus species, Aspergillus tanneri NIH 1004.</title>
        <authorList>
            <person name="Mounaud S."/>
            <person name="Singh I."/>
            <person name="Joardar V."/>
            <person name="Pakala S."/>
            <person name="Pakala S."/>
            <person name="Venepally P."/>
            <person name="Chung J.K."/>
            <person name="Losada L."/>
            <person name="Nierman W.C."/>
        </authorList>
    </citation>
    <scope>NUCLEOTIDE SEQUENCE [LARGE SCALE GENOMIC DNA]</scope>
    <source>
        <strain evidence="6 7">NIH1004</strain>
    </source>
</reference>
<dbReference type="PANTHER" id="PTHR31465">
    <property type="entry name" value="PROTEIN RTA1-RELATED"/>
    <property type="match status" value="1"/>
</dbReference>
<feature type="transmembrane region" description="Helical" evidence="5">
    <location>
        <begin position="150"/>
        <end position="174"/>
    </location>
</feature>
<dbReference type="OrthoDB" id="3358017at2759"/>
<evidence type="ECO:0000256" key="2">
    <source>
        <dbReference type="ARBA" id="ARBA00022692"/>
    </source>
</evidence>
<accession>A0A5M9M6Z5</accession>
<name>A0A5M9M6Z5_9EURO</name>
<dbReference type="VEuPathDB" id="FungiDB:EYZ11_010354"/>
<keyword evidence="2 5" id="KW-0812">Transmembrane</keyword>
<dbReference type="GO" id="GO:0016020">
    <property type="term" value="C:membrane"/>
    <property type="evidence" value="ECO:0007669"/>
    <property type="project" value="UniProtKB-SubCell"/>
</dbReference>
<dbReference type="EMBL" id="QUQM01000005">
    <property type="protein sequence ID" value="KAA8642795.1"/>
    <property type="molecule type" value="Genomic_DNA"/>
</dbReference>
<sequence>MLFTFYYYEPSAPAAVIFLVLFGLSTILHFHQLIQTRTWFMIPFLIGGILETIGYAGRLLSHNEFPNFTKGPYVIQSALILIAPAFFAASIYMTLGRIIAMLQAEQYSIVRLHWLTKIFVAGDVLSFLMQASGAGIMVKDSTDPNTGERIIIGGLFVQIIMFTLFVITAAVFEIRMARGPLCPSSEVSGVWRPHMVALYVTSTMILVRSIIRVVEYLDGYDGYLMRHEVFLYVFDALLMFLPMVILNGVHPSEINCLLGRGDKYIRRFIKTHKSVDRPLVEMQNPIDSLLVAFTGIDGKNPPSCDKTNLVSARYVRRTDYDCTGIYPSPMVRMQQMFKNAGYRSEGQLMERIQPIHLKAPKGFQQNDTLNSEVHSRPMTCHGEDVYPALYPTEERIKLCGDAKHYFAMACGADLYDEGLLYGIADSGNDILLGDYCEAASDETIVLRNEEGRRGGFLKDV</sequence>
<organism evidence="6 7">
    <name type="scientific">Aspergillus tanneri</name>
    <dbReference type="NCBI Taxonomy" id="1220188"/>
    <lineage>
        <taxon>Eukaryota</taxon>
        <taxon>Fungi</taxon>
        <taxon>Dikarya</taxon>
        <taxon>Ascomycota</taxon>
        <taxon>Pezizomycotina</taxon>
        <taxon>Eurotiomycetes</taxon>
        <taxon>Eurotiomycetidae</taxon>
        <taxon>Eurotiales</taxon>
        <taxon>Aspergillaceae</taxon>
        <taxon>Aspergillus</taxon>
        <taxon>Aspergillus subgen. Circumdati</taxon>
    </lineage>
</organism>
<dbReference type="AlphaFoldDB" id="A0A5M9M6Z5"/>
<dbReference type="RefSeq" id="XP_033422157.1">
    <property type="nucleotide sequence ID" value="XM_033574139.1"/>
</dbReference>
<feature type="transmembrane region" description="Helical" evidence="5">
    <location>
        <begin position="42"/>
        <end position="61"/>
    </location>
</feature>
<proteinExistence type="predicted"/>
<feature type="transmembrane region" description="Helical" evidence="5">
    <location>
        <begin position="229"/>
        <end position="249"/>
    </location>
</feature>
<feature type="transmembrane region" description="Helical" evidence="5">
    <location>
        <begin position="12"/>
        <end position="30"/>
    </location>
</feature>
<evidence type="ECO:0000256" key="5">
    <source>
        <dbReference type="SAM" id="Phobius"/>
    </source>
</evidence>
<keyword evidence="3 5" id="KW-1133">Transmembrane helix</keyword>
<dbReference type="GeneID" id="54332249"/>
<feature type="transmembrane region" description="Helical" evidence="5">
    <location>
        <begin position="73"/>
        <end position="93"/>
    </location>
</feature>
<comment type="caution">
    <text evidence="6">The sequence shown here is derived from an EMBL/GenBank/DDBJ whole genome shotgun (WGS) entry which is preliminary data.</text>
</comment>
<protein>
    <recommendedName>
        <fullName evidence="8">RTA1 domain protein</fullName>
    </recommendedName>
</protein>
<evidence type="ECO:0000256" key="1">
    <source>
        <dbReference type="ARBA" id="ARBA00004141"/>
    </source>
</evidence>
<evidence type="ECO:0000313" key="6">
    <source>
        <dbReference type="EMBL" id="KAA8642795.1"/>
    </source>
</evidence>
<dbReference type="InterPro" id="IPR007568">
    <property type="entry name" value="RTA1"/>
</dbReference>
<dbReference type="Proteomes" id="UP000324241">
    <property type="component" value="Unassembled WGS sequence"/>
</dbReference>
<keyword evidence="4 5" id="KW-0472">Membrane</keyword>
<comment type="subcellular location">
    <subcellularLocation>
        <location evidence="1">Membrane</location>
        <topology evidence="1">Multi-pass membrane protein</topology>
    </subcellularLocation>
</comment>
<dbReference type="VEuPathDB" id="FungiDB:EYZ11_010359"/>
<evidence type="ECO:0000256" key="3">
    <source>
        <dbReference type="ARBA" id="ARBA00022989"/>
    </source>
</evidence>
<dbReference type="VEuPathDB" id="FungiDB:EYZ11_010357"/>
<dbReference type="PANTHER" id="PTHR31465:SF35">
    <property type="entry name" value="RTA1 DOMAIN PROTEIN-RELATED"/>
    <property type="match status" value="1"/>
</dbReference>